<accession>A0ABQ0ADW6</accession>
<dbReference type="InterPro" id="IPR008984">
    <property type="entry name" value="SMAD_FHA_dom_sf"/>
</dbReference>
<feature type="domain" description="FHA" evidence="1">
    <location>
        <begin position="19"/>
        <end position="68"/>
    </location>
</feature>
<proteinExistence type="predicted"/>
<protein>
    <recommendedName>
        <fullName evidence="1">FHA domain-containing protein</fullName>
    </recommendedName>
</protein>
<gene>
    <name evidence="2" type="ORF">NBRC116591_36600</name>
</gene>
<dbReference type="CDD" id="cd00060">
    <property type="entry name" value="FHA"/>
    <property type="match status" value="1"/>
</dbReference>
<dbReference type="Proteomes" id="UP001465153">
    <property type="component" value="Unassembled WGS sequence"/>
</dbReference>
<dbReference type="InterPro" id="IPR000253">
    <property type="entry name" value="FHA_dom"/>
</dbReference>
<comment type="caution">
    <text evidence="2">The sequence shown here is derived from an EMBL/GenBank/DDBJ whole genome shotgun (WGS) entry which is preliminary data.</text>
</comment>
<keyword evidence="3" id="KW-1185">Reference proteome</keyword>
<evidence type="ECO:0000259" key="1">
    <source>
        <dbReference type="PROSITE" id="PS50006"/>
    </source>
</evidence>
<sequence length="319" mass="36940">MARIKHLDSHEEVELRACHTFGRRSDLVDSLIQEPEISKIHALIEYKNNNWFLKDLSKNGTWLNGKKLSTAKPTKIKIGDNWSFSPQSKQQWQLIDDSEPLNKLFCVNENQPPINLQSYTLLPDDENPTAAVYFEPSEHLWRLEYNENGENGNFIDLSHNSTFFVNNRLWKVFLTETIYPTIEISSMDFKRSVEFVFSVSQDEETIQIGVNSDFGSFNLGERSHHELILYLARLRDQHKTQGVSTSEQGWCTKELISRELGLDENHINIYTYRARKQLSEATGNKVPAETLFERRRGQIRLGSENIIINKPLDHSLESA</sequence>
<dbReference type="SUPFAM" id="SSF49879">
    <property type="entry name" value="SMAD/FHA domain"/>
    <property type="match status" value="1"/>
</dbReference>
<dbReference type="SMART" id="SM00240">
    <property type="entry name" value="FHA"/>
    <property type="match status" value="1"/>
</dbReference>
<name>A0ABQ0ADW6_9GAMM</name>
<dbReference type="PROSITE" id="PS50006">
    <property type="entry name" value="FHA_DOMAIN"/>
    <property type="match status" value="1"/>
</dbReference>
<organism evidence="2 3">
    <name type="scientific">Sessilibacter corallicola</name>
    <dbReference type="NCBI Taxonomy" id="2904075"/>
    <lineage>
        <taxon>Bacteria</taxon>
        <taxon>Pseudomonadati</taxon>
        <taxon>Pseudomonadota</taxon>
        <taxon>Gammaproteobacteria</taxon>
        <taxon>Cellvibrionales</taxon>
        <taxon>Cellvibrionaceae</taxon>
        <taxon>Sessilibacter</taxon>
    </lineage>
</organism>
<dbReference type="EMBL" id="BAABWN010000015">
    <property type="protein sequence ID" value="GAA6169849.1"/>
    <property type="molecule type" value="Genomic_DNA"/>
</dbReference>
<reference evidence="2 3" key="1">
    <citation type="submission" date="2024-04" db="EMBL/GenBank/DDBJ databases">
        <title>Draft genome sequence of Sessilibacter corallicola NBRC 116591.</title>
        <authorList>
            <person name="Miyakawa T."/>
            <person name="Kusuya Y."/>
            <person name="Miura T."/>
        </authorList>
    </citation>
    <scope>NUCLEOTIDE SEQUENCE [LARGE SCALE GENOMIC DNA]</scope>
    <source>
        <strain evidence="2 3">KU-00831-HH</strain>
    </source>
</reference>
<evidence type="ECO:0000313" key="2">
    <source>
        <dbReference type="EMBL" id="GAA6169849.1"/>
    </source>
</evidence>
<evidence type="ECO:0000313" key="3">
    <source>
        <dbReference type="Proteomes" id="UP001465153"/>
    </source>
</evidence>
<dbReference type="PANTHER" id="PTHR23308">
    <property type="entry name" value="NUCLEAR INHIBITOR OF PROTEIN PHOSPHATASE-1"/>
    <property type="match status" value="1"/>
</dbReference>
<dbReference type="Gene3D" id="2.60.200.20">
    <property type="match status" value="1"/>
</dbReference>
<dbReference type="Pfam" id="PF00498">
    <property type="entry name" value="FHA"/>
    <property type="match status" value="1"/>
</dbReference>
<dbReference type="InterPro" id="IPR050923">
    <property type="entry name" value="Cell_Proc_Reg/RNA_Proc"/>
</dbReference>
<dbReference type="RefSeq" id="WP_233086990.1">
    <property type="nucleotide sequence ID" value="NZ_BAABWN010000015.1"/>
</dbReference>